<dbReference type="GO" id="GO:0016539">
    <property type="term" value="P:intein-mediated protein splicing"/>
    <property type="evidence" value="ECO:0007669"/>
    <property type="project" value="InterPro"/>
</dbReference>
<dbReference type="PANTHER" id="PTHR40084">
    <property type="entry name" value="PHOSPHOHYDROLASE, PHP FAMILY"/>
    <property type="match status" value="1"/>
</dbReference>
<evidence type="ECO:0000313" key="4">
    <source>
        <dbReference type="EMBL" id="PIS38670.1"/>
    </source>
</evidence>
<dbReference type="GO" id="GO:0004519">
    <property type="term" value="F:endonuclease activity"/>
    <property type="evidence" value="ECO:0007669"/>
    <property type="project" value="InterPro"/>
</dbReference>
<comment type="caution">
    <text evidence="4">The sequence shown here is derived from an EMBL/GenBank/DDBJ whole genome shotgun (WGS) entry which is preliminary data.</text>
</comment>
<evidence type="ECO:0000256" key="1">
    <source>
        <dbReference type="ARBA" id="ARBA00022813"/>
    </source>
</evidence>
<name>A0A2M6T028_9BACT</name>
<dbReference type="PANTHER" id="PTHR40084:SF1">
    <property type="entry name" value="PHOSPHOTRANSFERASE"/>
    <property type="match status" value="1"/>
</dbReference>
<dbReference type="Pfam" id="PF14528">
    <property type="entry name" value="LAGLIDADG_3"/>
    <property type="match status" value="2"/>
</dbReference>
<dbReference type="Gene3D" id="2.170.16.10">
    <property type="entry name" value="Hedgehog/Intein (Hint) domain"/>
    <property type="match status" value="1"/>
</dbReference>
<dbReference type="SUPFAM" id="SSF55608">
    <property type="entry name" value="Homing endonucleases"/>
    <property type="match status" value="1"/>
</dbReference>
<dbReference type="Gene3D" id="3.10.28.10">
    <property type="entry name" value="Homing endonucleases"/>
    <property type="match status" value="1"/>
</dbReference>
<gene>
    <name evidence="4" type="ORF">COT34_02465</name>
</gene>
<dbReference type="InterPro" id="IPR004042">
    <property type="entry name" value="Intein_endonuc_central"/>
</dbReference>
<dbReference type="InterPro" id="IPR003587">
    <property type="entry name" value="Hint_dom_N"/>
</dbReference>
<reference evidence="5" key="1">
    <citation type="submission" date="2017-09" db="EMBL/GenBank/DDBJ databases">
        <title>Depth-based differentiation of microbial function through sediment-hosted aquifers and enrichment of novel symbionts in the deep terrestrial subsurface.</title>
        <authorList>
            <person name="Probst A.J."/>
            <person name="Ladd B."/>
            <person name="Jarett J.K."/>
            <person name="Geller-Mcgrath D.E."/>
            <person name="Sieber C.M.K."/>
            <person name="Emerson J.B."/>
            <person name="Anantharaman K."/>
            <person name="Thomas B.C."/>
            <person name="Malmstrom R."/>
            <person name="Stieglmeier M."/>
            <person name="Klingl A."/>
            <person name="Woyke T."/>
            <person name="Ryan C.M."/>
            <person name="Banfield J.F."/>
        </authorList>
    </citation>
    <scope>NUCLEOTIDE SEQUENCE [LARGE SCALE GENOMIC DNA]</scope>
</reference>
<feature type="domain" description="DOD-type homing endonuclease" evidence="3">
    <location>
        <begin position="334"/>
        <end position="466"/>
    </location>
</feature>
<evidence type="ECO:0000256" key="2">
    <source>
        <dbReference type="ARBA" id="ARBA00023000"/>
    </source>
</evidence>
<dbReference type="SUPFAM" id="SSF51294">
    <property type="entry name" value="Hedgehog/intein (Hint) domain"/>
    <property type="match status" value="1"/>
</dbReference>
<dbReference type="InterPro" id="IPR006141">
    <property type="entry name" value="Intein_N"/>
</dbReference>
<organism evidence="4 5">
    <name type="scientific">Candidatus Nealsonbacteria bacterium CG08_land_8_20_14_0_20_43_11</name>
    <dbReference type="NCBI Taxonomy" id="1974706"/>
    <lineage>
        <taxon>Bacteria</taxon>
        <taxon>Candidatus Nealsoniibacteriota</taxon>
    </lineage>
</organism>
<dbReference type="CDD" id="cd19067">
    <property type="entry name" value="PfuEndoQ-like"/>
    <property type="match status" value="2"/>
</dbReference>
<dbReference type="InterPro" id="IPR016195">
    <property type="entry name" value="Pol/histidinol_Pase-like"/>
</dbReference>
<evidence type="ECO:0000313" key="5">
    <source>
        <dbReference type="Proteomes" id="UP000229390"/>
    </source>
</evidence>
<dbReference type="InterPro" id="IPR027434">
    <property type="entry name" value="Homing_endonucl"/>
</dbReference>
<dbReference type="SMART" id="SM00306">
    <property type="entry name" value="HintN"/>
    <property type="match status" value="1"/>
</dbReference>
<dbReference type="InterPro" id="IPR004860">
    <property type="entry name" value="LAGLIDADG_dom"/>
</dbReference>
<proteinExistence type="predicted"/>
<dbReference type="EMBL" id="PEYE01000039">
    <property type="protein sequence ID" value="PIS38670.1"/>
    <property type="molecule type" value="Genomic_DNA"/>
</dbReference>
<dbReference type="AlphaFoldDB" id="A0A2M6T028"/>
<dbReference type="SUPFAM" id="SSF89550">
    <property type="entry name" value="PHP domain-like"/>
    <property type="match status" value="1"/>
</dbReference>
<sequence length="781" mass="90080">MVFFADFHIHSKYSRATSPQMEVAILAKWAQIKGIKVLGTGDFTHPLYLKELKEKLEPAEEGLFKLKEGFSECRFILTAEISCIYSKAGRVRKIHIIAFAPSFAVVEKINIQLGWQGNLKADGRPILGMDAKELAKIILDASPQCLVVPAHAWTPWFSLFGSRSGFDSLEECFEDYRRYIYAIETGLSCYDKQTEVLTDNGWKKFSEVSYSDKICTLSLKTDVIEFQNPTKIHTYNYKGKMYRLKTKRVDLLITPNHRLLYSPCDFRKSPKFLLKEAESLFNKSKRFKKDGIWIGKNIEFFVLPAVKIRHGSRYYSGQRFKKEKELPIKPWLKFFGFWIAEGWVSEGKNGDYNVCLANQDNALLSEMKQILESFGYDVYWDKKINNTIRVRDYQLFHYLKQFGKCSDKFIPSEIKSLSKELLEILLEYYIKGDGHIYGRNRKGLSATTTSIPLRDDLQEIALKVGMSAYYKLHRKRGTPFNNLGQNYKKIYKQKEDSWVIYFIRKNVYTVLPSTIKKYKYVESWVDFKGPVFCVTVPNYVIYIRRNGIPLWCGNSDPAMNWRLSALDKITLISNSDSHSPAKIGREANVFETEVSYPAIIEAIKNKDPEKFLYTIEFFPEEGKYHYDGHRLCGISLSPEESKKYNNLCPRCHRPLTLGVLNRVNELADRPPGFKPEKAIPFKNLIPLEEIIADCLNQTVGTKQVILEYEKLIKKFGNELKVLIEVSPEELRNATVPEIAEGIIKVRLGKVSLIPGYDGVYGKIKISGELEKVETPKQKTLF</sequence>
<dbReference type="Proteomes" id="UP000229390">
    <property type="component" value="Unassembled WGS sequence"/>
</dbReference>
<keyword evidence="2" id="KW-0651">Protein splicing</keyword>
<dbReference type="PROSITE" id="PS50817">
    <property type="entry name" value="INTEIN_N_TER"/>
    <property type="match status" value="1"/>
</dbReference>
<keyword evidence="1" id="KW-0068">Autocatalytic cleavage</keyword>
<protein>
    <recommendedName>
        <fullName evidence="3">DOD-type homing endonuclease domain-containing protein</fullName>
    </recommendedName>
</protein>
<dbReference type="PROSITE" id="PS50819">
    <property type="entry name" value="INTEIN_ENDONUCLEASE"/>
    <property type="match status" value="1"/>
</dbReference>
<dbReference type="InterPro" id="IPR036844">
    <property type="entry name" value="Hint_dom_sf"/>
</dbReference>
<evidence type="ECO:0000259" key="3">
    <source>
        <dbReference type="PROSITE" id="PS50819"/>
    </source>
</evidence>
<accession>A0A2M6T028</accession>